<dbReference type="EMBL" id="BJYZ01000021">
    <property type="protein sequence ID" value="GEO40474.1"/>
    <property type="molecule type" value="Genomic_DNA"/>
</dbReference>
<dbReference type="RefSeq" id="WP_044430032.1">
    <property type="nucleotide sequence ID" value="NZ_BJYZ01000021.1"/>
</dbReference>
<evidence type="ECO:0000256" key="1">
    <source>
        <dbReference type="ARBA" id="ARBA00006484"/>
    </source>
</evidence>
<dbReference type="AlphaFoldDB" id="A0A512DVH9"/>
<dbReference type="OrthoDB" id="9804774at2"/>
<comment type="caution">
    <text evidence="2">The sequence shown here is derived from an EMBL/GenBank/DDBJ whole genome shotgun (WGS) entry which is preliminary data.</text>
</comment>
<evidence type="ECO:0000313" key="2">
    <source>
        <dbReference type="EMBL" id="GEO40474.1"/>
    </source>
</evidence>
<dbReference type="PANTHER" id="PTHR42879:SF6">
    <property type="entry name" value="NADPH-DEPENDENT REDUCTASE BACG"/>
    <property type="match status" value="1"/>
</dbReference>
<sequence>MTGKSNVALVTGASRGIGKAIATALARAGYDLLITARTATALETLATQLARETGQRVEYRHGDLRDPELPESLIEAAVDAFGGLDLLVNNAGATKRGPFLELSEDDWQDGFALKFFGAVRLSRVAWPYLKLSGGQVINIIGAGGRTPTAEFTIGGSVNAGLMNFTKALADQGLADGVRVNGINPGPILTERLTGRIRQISHAQGIDTEEAASRMVQAQKVMRFGEPEEIANVVAFLAAGGGTFIHGALLDVDGGSTKGL</sequence>
<dbReference type="FunFam" id="3.40.50.720:FF:000084">
    <property type="entry name" value="Short-chain dehydrogenase reductase"/>
    <property type="match status" value="1"/>
</dbReference>
<dbReference type="Proteomes" id="UP000321523">
    <property type="component" value="Unassembled WGS sequence"/>
</dbReference>
<dbReference type="InterPro" id="IPR002347">
    <property type="entry name" value="SDR_fam"/>
</dbReference>
<dbReference type="InterPro" id="IPR036291">
    <property type="entry name" value="NAD(P)-bd_dom_sf"/>
</dbReference>
<organism evidence="2 3">
    <name type="scientific">Skermanella aerolata</name>
    <dbReference type="NCBI Taxonomy" id="393310"/>
    <lineage>
        <taxon>Bacteria</taxon>
        <taxon>Pseudomonadati</taxon>
        <taxon>Pseudomonadota</taxon>
        <taxon>Alphaproteobacteria</taxon>
        <taxon>Rhodospirillales</taxon>
        <taxon>Azospirillaceae</taxon>
        <taxon>Skermanella</taxon>
    </lineage>
</organism>
<dbReference type="InterPro" id="IPR050259">
    <property type="entry name" value="SDR"/>
</dbReference>
<dbReference type="Gene3D" id="3.40.50.720">
    <property type="entry name" value="NAD(P)-binding Rossmann-like Domain"/>
    <property type="match status" value="1"/>
</dbReference>
<comment type="similarity">
    <text evidence="1">Belongs to the short-chain dehydrogenases/reductases (SDR) family.</text>
</comment>
<dbReference type="Pfam" id="PF13561">
    <property type="entry name" value="adh_short_C2"/>
    <property type="match status" value="1"/>
</dbReference>
<dbReference type="PRINTS" id="PR00080">
    <property type="entry name" value="SDRFAMILY"/>
</dbReference>
<name>A0A512DVH9_9PROT</name>
<gene>
    <name evidence="2" type="ORF">SAE02_46220</name>
</gene>
<proteinExistence type="inferred from homology"/>
<dbReference type="PANTHER" id="PTHR42879">
    <property type="entry name" value="3-OXOACYL-(ACYL-CARRIER-PROTEIN) REDUCTASE"/>
    <property type="match status" value="1"/>
</dbReference>
<accession>A0A512DVH9</accession>
<reference evidence="2 3" key="1">
    <citation type="submission" date="2019-07" db="EMBL/GenBank/DDBJ databases">
        <title>Whole genome shotgun sequence of Skermanella aerolata NBRC 106429.</title>
        <authorList>
            <person name="Hosoyama A."/>
            <person name="Uohara A."/>
            <person name="Ohji S."/>
            <person name="Ichikawa N."/>
        </authorList>
    </citation>
    <scope>NUCLEOTIDE SEQUENCE [LARGE SCALE GENOMIC DNA]</scope>
    <source>
        <strain evidence="2 3">NBRC 106429</strain>
    </source>
</reference>
<evidence type="ECO:0000313" key="3">
    <source>
        <dbReference type="Proteomes" id="UP000321523"/>
    </source>
</evidence>
<dbReference type="SUPFAM" id="SSF51735">
    <property type="entry name" value="NAD(P)-binding Rossmann-fold domains"/>
    <property type="match status" value="1"/>
</dbReference>
<protein>
    <submittedName>
        <fullName evidence="2">Short-chain dehydrogenase</fullName>
    </submittedName>
</protein>
<dbReference type="PRINTS" id="PR00081">
    <property type="entry name" value="GDHRDH"/>
</dbReference>
<keyword evidence="3" id="KW-1185">Reference proteome</keyword>